<dbReference type="InterPro" id="IPR036318">
    <property type="entry name" value="FAD-bd_PCMH-like_sf"/>
</dbReference>
<dbReference type="Pfam" id="PF01565">
    <property type="entry name" value="FAD_binding_4"/>
    <property type="match status" value="1"/>
</dbReference>
<gene>
    <name evidence="6" type="ORF">STCU_07004</name>
    <name evidence="5" type="ORF">STCU_07434</name>
</gene>
<dbReference type="SUPFAM" id="SSF55103">
    <property type="entry name" value="FAD-linked oxidases, C-terminal domain"/>
    <property type="match status" value="1"/>
</dbReference>
<dbReference type="Proteomes" id="UP000015354">
    <property type="component" value="Unassembled WGS sequence"/>
</dbReference>
<dbReference type="PANTHER" id="PTHR43762:SF1">
    <property type="entry name" value="D-ARABINONO-1,4-LACTONE OXIDASE"/>
    <property type="match status" value="1"/>
</dbReference>
<evidence type="ECO:0000313" key="5">
    <source>
        <dbReference type="EMBL" id="EPY23832.1"/>
    </source>
</evidence>
<accession>S9TZ67</accession>
<dbReference type="GO" id="GO:0071949">
    <property type="term" value="F:FAD binding"/>
    <property type="evidence" value="ECO:0007669"/>
    <property type="project" value="InterPro"/>
</dbReference>
<organism evidence="5 7">
    <name type="scientific">Strigomonas culicis</name>
    <dbReference type="NCBI Taxonomy" id="28005"/>
    <lineage>
        <taxon>Eukaryota</taxon>
        <taxon>Discoba</taxon>
        <taxon>Euglenozoa</taxon>
        <taxon>Kinetoplastea</taxon>
        <taxon>Metakinetoplastina</taxon>
        <taxon>Trypanosomatida</taxon>
        <taxon>Trypanosomatidae</taxon>
        <taxon>Strigomonadinae</taxon>
        <taxon>Strigomonas</taxon>
    </lineage>
</organism>
<proteinExistence type="predicted"/>
<dbReference type="EMBL" id="ATMH01007434">
    <property type="protein sequence ID" value="EPY23832.1"/>
    <property type="molecule type" value="Genomic_DNA"/>
</dbReference>
<evidence type="ECO:0000256" key="3">
    <source>
        <dbReference type="ARBA" id="ARBA00023002"/>
    </source>
</evidence>
<dbReference type="OrthoDB" id="610608at2759"/>
<dbReference type="PIRSF" id="PIRSF000136">
    <property type="entry name" value="LGO_GLO"/>
    <property type="match status" value="1"/>
</dbReference>
<dbReference type="EMBL" id="ATMH01007004">
    <property type="protein sequence ID" value="EPY24788.1"/>
    <property type="molecule type" value="Genomic_DNA"/>
</dbReference>
<keyword evidence="3" id="KW-0560">Oxidoreductase</keyword>
<protein>
    <submittedName>
        <fullName evidence="5">L-gulonolactone oxidase</fullName>
    </submittedName>
</protein>
<dbReference type="GO" id="GO:0016020">
    <property type="term" value="C:membrane"/>
    <property type="evidence" value="ECO:0007669"/>
    <property type="project" value="InterPro"/>
</dbReference>
<keyword evidence="2" id="KW-0274">FAD</keyword>
<evidence type="ECO:0000313" key="7">
    <source>
        <dbReference type="Proteomes" id="UP000015354"/>
    </source>
</evidence>
<dbReference type="InterPro" id="IPR010031">
    <property type="entry name" value="FAD_lactone_oxidase-like"/>
</dbReference>
<evidence type="ECO:0000259" key="4">
    <source>
        <dbReference type="PROSITE" id="PS51387"/>
    </source>
</evidence>
<dbReference type="AlphaFoldDB" id="S9TZ67"/>
<evidence type="ECO:0000256" key="2">
    <source>
        <dbReference type="ARBA" id="ARBA00022827"/>
    </source>
</evidence>
<dbReference type="InterPro" id="IPR007173">
    <property type="entry name" value="ALO_C"/>
</dbReference>
<dbReference type="InterPro" id="IPR016169">
    <property type="entry name" value="FAD-bd_PCMH_sub2"/>
</dbReference>
<dbReference type="InterPro" id="IPR016166">
    <property type="entry name" value="FAD-bd_PCMH"/>
</dbReference>
<dbReference type="InterPro" id="IPR016164">
    <property type="entry name" value="FAD-linked_Oxase-like_C"/>
</dbReference>
<keyword evidence="7" id="KW-1185">Reference proteome</keyword>
<dbReference type="PROSITE" id="PS51387">
    <property type="entry name" value="FAD_PCMH"/>
    <property type="match status" value="1"/>
</dbReference>
<dbReference type="SUPFAM" id="SSF56176">
    <property type="entry name" value="FAD-binding/transporter-associated domain-like"/>
    <property type="match status" value="1"/>
</dbReference>
<evidence type="ECO:0000313" key="6">
    <source>
        <dbReference type="EMBL" id="EPY24788.1"/>
    </source>
</evidence>
<dbReference type="Pfam" id="PF04030">
    <property type="entry name" value="ALO"/>
    <property type="match status" value="1"/>
</dbReference>
<evidence type="ECO:0000256" key="1">
    <source>
        <dbReference type="ARBA" id="ARBA00022630"/>
    </source>
</evidence>
<dbReference type="GO" id="GO:0003885">
    <property type="term" value="F:D-arabinono-1,4-lactone oxidase activity"/>
    <property type="evidence" value="ECO:0007669"/>
    <property type="project" value="InterPro"/>
</dbReference>
<comment type="caution">
    <text evidence="5">The sequence shown here is derived from an EMBL/GenBank/DDBJ whole genome shotgun (WGS) entry which is preliminary data.</text>
</comment>
<dbReference type="Gene3D" id="3.30.70.2520">
    <property type="match status" value="1"/>
</dbReference>
<dbReference type="Gene3D" id="3.30.465.10">
    <property type="match status" value="1"/>
</dbReference>
<name>S9TZ67_9TRYP</name>
<reference evidence="5" key="2">
    <citation type="submission" date="2013-03" db="EMBL/GenBank/DDBJ databases">
        <authorList>
            <person name="Motta M.C.M."/>
            <person name="Martins A.C.A."/>
            <person name="Preta C.M.C.C."/>
            <person name="Silva R."/>
            <person name="de Souza S.S."/>
            <person name="Klein C.C."/>
            <person name="de Almeida L.G.P."/>
            <person name="Cunha O.L."/>
            <person name="Colabardini A.C."/>
            <person name="Lima B.A."/>
            <person name="Machado C.R."/>
            <person name="Soares C.M.A."/>
            <person name="de Menezes C.B.A."/>
            <person name="Bartolomeu D.C."/>
            <person name="Grisard E.C."/>
            <person name="Fantinatti-Garboggini F."/>
            <person name="Rodrigues-Luiz G.F."/>
            <person name="Wagner G."/>
            <person name="Goldman G.H."/>
            <person name="Fietto J.L.R."/>
            <person name="Ciapina L.P."/>
            <person name="Brocchi M."/>
            <person name="Elias M.C."/>
            <person name="Goldman M.H.S."/>
            <person name="Sagot M.-F."/>
            <person name="Pereira M."/>
            <person name="Stoco P.H."/>
            <person name="Teixeira S.M.R."/>
            <person name="de Mendonca-Neto R.P."/>
            <person name="Maciel T.E.F."/>
            <person name="Mendes T.A.O."/>
            <person name="Urmenyi T.P."/>
            <person name="Teixeira M.M.G."/>
            <person name="de Camargo E.F.P."/>
            <person name="de Sousa W."/>
            <person name="Schenkman S."/>
            <person name="de Vasconcelos A.T.R."/>
        </authorList>
    </citation>
    <scope>NUCLEOTIDE SEQUENCE</scope>
</reference>
<dbReference type="InterPro" id="IPR006094">
    <property type="entry name" value="Oxid_FAD_bind_N"/>
</dbReference>
<reference evidence="5 7" key="1">
    <citation type="journal article" date="2013" name="PLoS ONE">
        <title>Predicting the Proteins of Angomonas deanei, Strigomonas culicis and Their Respective Endosymbionts Reveals New Aspects of the Trypanosomatidae Family.</title>
        <authorList>
            <person name="Motta M.C."/>
            <person name="Martins A.C."/>
            <person name="de Souza S.S."/>
            <person name="Catta-Preta C.M."/>
            <person name="Silva R."/>
            <person name="Klein C.C."/>
            <person name="de Almeida L.G."/>
            <person name="de Lima Cunha O."/>
            <person name="Ciapina L.P."/>
            <person name="Brocchi M."/>
            <person name="Colabardini A.C."/>
            <person name="de Araujo Lima B."/>
            <person name="Machado C.R."/>
            <person name="de Almeida Soares C.M."/>
            <person name="Probst C.M."/>
            <person name="de Menezes C.B."/>
            <person name="Thompson C.E."/>
            <person name="Bartholomeu D.C."/>
            <person name="Gradia D.F."/>
            <person name="Pavoni D.P."/>
            <person name="Grisard E.C."/>
            <person name="Fantinatti-Garboggini F."/>
            <person name="Marchini F.K."/>
            <person name="Rodrigues-Luiz G.F."/>
            <person name="Wagner G."/>
            <person name="Goldman G.H."/>
            <person name="Fietto J.L."/>
            <person name="Elias M.C."/>
            <person name="Goldman M.H."/>
            <person name="Sagot M.F."/>
            <person name="Pereira M."/>
            <person name="Stoco P.H."/>
            <person name="de Mendonca-Neto R.P."/>
            <person name="Teixeira S.M."/>
            <person name="Maciel T.E."/>
            <person name="de Oliveira Mendes T.A."/>
            <person name="Urmenyi T.P."/>
            <person name="de Souza W."/>
            <person name="Schenkman S."/>
            <person name="de Vasconcelos A.T."/>
        </authorList>
    </citation>
    <scope>NUCLEOTIDE SEQUENCE [LARGE SCALE GENOMIC DNA]</scope>
</reference>
<feature type="domain" description="FAD-binding PCMH-type" evidence="4">
    <location>
        <begin position="10"/>
        <end position="184"/>
    </location>
</feature>
<sequence length="471" mass="53787">MSWTNLAGIGSCSPKVLFQTSSTSGLTNFIKSLYDATTEKSNRSCRFAGAAKSPNACTFAPTIVQMTLFDKILHIDKKEKRITCEGGVLMRTLMEVLDREGLMLKCVPSYVETTVAGCLATATHSSGLDTHSLCDYVVALTLIDGTGQTREFHEDQDRQRLRTAACHLGVLGAVVQVTLQAEEKSVWHLHSRPVSIAHAVKHSLQLTNVQKHEYYRLWWVPHTRMCYHSFGKRVDLANPVIKGQYRAHEKQKKSIWYRLGAALRGDWLRHTVVQRCLWLTSFFPCLQPLVNKLYRRAFYSSAQTQFGSALECFTFDCLFKQWANEWAVDAASAPEVLRRLQDMIEKDNLHLHFPIEFRFSGADETLLSPAAGRQTCWVGVVMYRPLGREAPDTIRCYNRFCELMTAMGGRPHWAKYYQWGEKEMERAYGENWSAFLRLRAELDPKDIFVNEWFNNLLSLTPGNSTRSNMND</sequence>
<keyword evidence="1" id="KW-0285">Flavoprotein</keyword>
<dbReference type="PANTHER" id="PTHR43762">
    <property type="entry name" value="L-GULONOLACTONE OXIDASE"/>
    <property type="match status" value="1"/>
</dbReference>